<keyword evidence="5 10" id="KW-0132">Cell division</keyword>
<evidence type="ECO:0000256" key="8">
    <source>
        <dbReference type="ARBA" id="ARBA00023242"/>
    </source>
</evidence>
<evidence type="ECO:0000256" key="9">
    <source>
        <dbReference type="ARBA" id="ARBA00023306"/>
    </source>
</evidence>
<comment type="function">
    <text evidence="10">Regulatory subunit of the condensin complex, a complex required for conversion of interphase chromatin into mitotic-like condense chromosomes. The condensin complex probably introduces positive supercoils into relaxed DNA in the presence of type I topoisomerases and converts nicked DNA into positive knotted forms in the presence of type II topoisomerases.</text>
</comment>
<feature type="compositionally biased region" description="Basic and acidic residues" evidence="11">
    <location>
        <begin position="1325"/>
        <end position="1337"/>
    </location>
</feature>
<dbReference type="GO" id="GO:0042393">
    <property type="term" value="F:histone binding"/>
    <property type="evidence" value="ECO:0007669"/>
    <property type="project" value="TreeGrafter"/>
</dbReference>
<keyword evidence="7 10" id="KW-0226">DNA condensation</keyword>
<dbReference type="GO" id="GO:0010032">
    <property type="term" value="P:meiotic chromosome condensation"/>
    <property type="evidence" value="ECO:0007669"/>
    <property type="project" value="TreeGrafter"/>
</dbReference>
<keyword evidence="8" id="KW-0539">Nucleus</keyword>
<dbReference type="InterPro" id="IPR024324">
    <property type="entry name" value="Condensin_cplx_su1_N"/>
</dbReference>
<keyword evidence="6 10" id="KW-0498">Mitosis</keyword>
<dbReference type="PIRSF" id="PIRSF017127">
    <property type="entry name" value="Condensin_D2"/>
    <property type="match status" value="1"/>
</dbReference>
<evidence type="ECO:0000259" key="12">
    <source>
        <dbReference type="Pfam" id="PF12717"/>
    </source>
</evidence>
<evidence type="ECO:0000313" key="15">
    <source>
        <dbReference type="Proteomes" id="UP000325440"/>
    </source>
</evidence>
<evidence type="ECO:0000256" key="7">
    <source>
        <dbReference type="ARBA" id="ARBA00023067"/>
    </source>
</evidence>
<evidence type="ECO:0000313" key="14">
    <source>
        <dbReference type="EMBL" id="VVC36200.1"/>
    </source>
</evidence>
<feature type="domain" description="Condensin complex subunit 1 N-terminal" evidence="13">
    <location>
        <begin position="102"/>
        <end position="242"/>
    </location>
</feature>
<evidence type="ECO:0000256" key="10">
    <source>
        <dbReference type="PIRNR" id="PIRNR017127"/>
    </source>
</evidence>
<evidence type="ECO:0000259" key="13">
    <source>
        <dbReference type="Pfam" id="PF12922"/>
    </source>
</evidence>
<dbReference type="OrthoDB" id="436262at2759"/>
<dbReference type="Proteomes" id="UP000325440">
    <property type="component" value="Unassembled WGS sequence"/>
</dbReference>
<keyword evidence="4" id="KW-0158">Chromosome</keyword>
<keyword evidence="15" id="KW-1185">Reference proteome</keyword>
<feature type="region of interest" description="Disordered" evidence="11">
    <location>
        <begin position="1322"/>
        <end position="1343"/>
    </location>
</feature>
<dbReference type="InterPro" id="IPR026971">
    <property type="entry name" value="CND1/NCAPD3"/>
</dbReference>
<dbReference type="GO" id="GO:0000779">
    <property type="term" value="C:condensed chromosome, centromeric region"/>
    <property type="evidence" value="ECO:0007669"/>
    <property type="project" value="TreeGrafter"/>
</dbReference>
<dbReference type="GO" id="GO:0007076">
    <property type="term" value="P:mitotic chromosome condensation"/>
    <property type="evidence" value="ECO:0007669"/>
    <property type="project" value="InterPro"/>
</dbReference>
<name>A0A5E4MVC6_9HEMI</name>
<comment type="subcellular location">
    <subcellularLocation>
        <location evidence="2">Chromosome</location>
    </subcellularLocation>
    <subcellularLocation>
        <location evidence="1">Nucleus</location>
    </subcellularLocation>
</comment>
<dbReference type="PANTHER" id="PTHR14222">
    <property type="entry name" value="CONDENSIN"/>
    <property type="match status" value="1"/>
</dbReference>
<evidence type="ECO:0000256" key="11">
    <source>
        <dbReference type="SAM" id="MobiDB-lite"/>
    </source>
</evidence>
<dbReference type="Pfam" id="PF12922">
    <property type="entry name" value="Cnd1_N"/>
    <property type="match status" value="1"/>
</dbReference>
<proteinExistence type="inferred from homology"/>
<accession>A0A5E4MVC6</accession>
<sequence>MNNKDFFIYTDRNELLRPSATEYRVENKLIPKQFKRAIKECKENLNSEGASFILNDFDKLFSIIVSMIEVEYHDLHYIYEEILVKSLNILGSFFLSYGSIEDIQLNIRHQYTNIIKMNVYIFIEFVHSFNLKIETEYKLVLIESKGKSKKQDIIQIHNSKYNWNWEDKLREGLTAIYSIISNNITQLYDPPYIDHTFISYLASLCYTQLENPSIAFVKNKCFRDIILHVLSTLVIDYDHAQQFKVTAVKLLNKHEHLSIPLATIVIQILESGSNRSSLIELITKEIADMGIIEGMKNSSNQEITGGKSCCVFLVEIAKHCPQLLLSNVDNLLPCLESDPYTMRICILSVLKELIVNVLNCNLDEFKRKTRDNYISILQDHLLDINAFVRSKTLQLLASIINENCLPKDKYLILLRCAVEKLNDKSSYVIKSAIQLIKTLIKLNPYSCDFSEKQLNIQMEEQNCLLKNIKHVLEFKLHSDINENMWPTIEMDLTSFLDHFFENNSLENFSHLQVFNDIELSEVIVKIKNYIALHKYKEAVEFVLRGRVTFKNESLFKLQNEDNLSIQFVSLLKNIWFRKNANTSVVPNNLEEFKNTTLEELNLQIILTQSKIEYIQACFEYLNIIRKSLDIISKLFWNTTTESIEAIEFFTTAYLFGVPHSQYGINCMLKLIHSSDTNVKEAVINSYKTIYLDTIKAKEPKKRTIEITTKLLNLVKTLSITNREAFKILLAEWIKNKTLDDDCIMLLWSWITKSATKHIENKYFAAFFMSLIVGAKPGIVRGNMDLLIEYGLCDVYPLFNYTCQILDEGIQEDFTRFHAKHKIVHNIICVVKKSYNECNVQIFNDVATNAVHMIYKLTVKPDVTCLALIKTLFDMLMMKKIKCDSTEKNDKNFNINCNLLSKFIYIIGQIALEQYFYLENYVLNELTQRVRTKYQTIKLNMSKNQENESMYDSEAAEIEVLNNHIRNVYERRLVCGTGLLSYFSKYIIKSCESNYSDLKGSAILSLIKFMIVSSKFCQDHLQVFLNLMENTENSDQTIDLIIGFGWLVVRHPNLMEPFTDKIYARLTDKRYIVRYSAFKTIIDLINQEMFKIRGQVAGIARLIVDDNETIKRDARNFFGSIAEKKNSLYNVISDIISTLSNPETAVPENDFITIMNYLLPLINKERQIESLIDKLCMRLKESFDDTQANYISYCLTRLKFTDKTLTNLSDKIDHYTDKLKNPKVYNNFNLIISTSSRLAKPTTKDILSELSIKIERIVQDEHFAVLHSQKTPFKRLTTAKKKVLKRSIKKCTDNTIQALQVKTTQSTHSKVKRKLKIIDSEEEENNEHLHRTRSESKKLKAKIL</sequence>
<evidence type="ECO:0000256" key="4">
    <source>
        <dbReference type="ARBA" id="ARBA00022454"/>
    </source>
</evidence>
<organism evidence="14 15">
    <name type="scientific">Cinara cedri</name>
    <dbReference type="NCBI Taxonomy" id="506608"/>
    <lineage>
        <taxon>Eukaryota</taxon>
        <taxon>Metazoa</taxon>
        <taxon>Ecdysozoa</taxon>
        <taxon>Arthropoda</taxon>
        <taxon>Hexapoda</taxon>
        <taxon>Insecta</taxon>
        <taxon>Pterygota</taxon>
        <taxon>Neoptera</taxon>
        <taxon>Paraneoptera</taxon>
        <taxon>Hemiptera</taxon>
        <taxon>Sternorrhyncha</taxon>
        <taxon>Aphidomorpha</taxon>
        <taxon>Aphidoidea</taxon>
        <taxon>Aphididae</taxon>
        <taxon>Lachninae</taxon>
        <taxon>Cinara</taxon>
    </lineage>
</organism>
<evidence type="ECO:0000256" key="5">
    <source>
        <dbReference type="ARBA" id="ARBA00022618"/>
    </source>
</evidence>
<reference evidence="14 15" key="1">
    <citation type="submission" date="2019-08" db="EMBL/GenBank/DDBJ databases">
        <authorList>
            <person name="Alioto T."/>
            <person name="Alioto T."/>
            <person name="Gomez Garrido J."/>
        </authorList>
    </citation>
    <scope>NUCLEOTIDE SEQUENCE [LARGE SCALE GENOMIC DNA]</scope>
</reference>
<dbReference type="InterPro" id="IPR011989">
    <property type="entry name" value="ARM-like"/>
</dbReference>
<dbReference type="Pfam" id="PF12717">
    <property type="entry name" value="Cnd1"/>
    <property type="match status" value="1"/>
</dbReference>
<dbReference type="Gene3D" id="1.25.10.10">
    <property type="entry name" value="Leucine-rich Repeat Variant"/>
    <property type="match status" value="2"/>
</dbReference>
<evidence type="ECO:0000256" key="3">
    <source>
        <dbReference type="ARBA" id="ARBA00009606"/>
    </source>
</evidence>
<dbReference type="GO" id="GO:0051301">
    <property type="term" value="P:cell division"/>
    <property type="evidence" value="ECO:0007669"/>
    <property type="project" value="UniProtKB-KW"/>
</dbReference>
<comment type="similarity">
    <text evidence="3 10">Belongs to the CND1 (condensin subunit 1) family.</text>
</comment>
<keyword evidence="9 10" id="KW-0131">Cell cycle</keyword>
<protein>
    <recommendedName>
        <fullName evidence="10">Condensin complex subunit 1</fullName>
    </recommendedName>
</protein>
<feature type="domain" description="Condensin complex subunit 1 C-terminal" evidence="12">
    <location>
        <begin position="1040"/>
        <end position="1194"/>
    </location>
</feature>
<dbReference type="InterPro" id="IPR016024">
    <property type="entry name" value="ARM-type_fold"/>
</dbReference>
<dbReference type="SUPFAM" id="SSF48371">
    <property type="entry name" value="ARM repeat"/>
    <property type="match status" value="1"/>
</dbReference>
<dbReference type="InterPro" id="IPR007673">
    <property type="entry name" value="Condensin_cplx_su1"/>
</dbReference>
<dbReference type="GO" id="GO:0000796">
    <property type="term" value="C:condensin complex"/>
    <property type="evidence" value="ECO:0007669"/>
    <property type="project" value="TreeGrafter"/>
</dbReference>
<dbReference type="PANTHER" id="PTHR14222:SF2">
    <property type="entry name" value="CONDENSIN COMPLEX SUBUNIT 1"/>
    <property type="match status" value="1"/>
</dbReference>
<dbReference type="GO" id="GO:0005634">
    <property type="term" value="C:nucleus"/>
    <property type="evidence" value="ECO:0007669"/>
    <property type="project" value="UniProtKB-SubCell"/>
</dbReference>
<gene>
    <name evidence="14" type="ORF">CINCED_3A010242</name>
</gene>
<dbReference type="EMBL" id="CABPRJ010001431">
    <property type="protein sequence ID" value="VVC36200.1"/>
    <property type="molecule type" value="Genomic_DNA"/>
</dbReference>
<evidence type="ECO:0000256" key="6">
    <source>
        <dbReference type="ARBA" id="ARBA00022776"/>
    </source>
</evidence>
<evidence type="ECO:0000256" key="2">
    <source>
        <dbReference type="ARBA" id="ARBA00004286"/>
    </source>
</evidence>
<dbReference type="InterPro" id="IPR032682">
    <property type="entry name" value="Cnd1_C"/>
</dbReference>
<evidence type="ECO:0000256" key="1">
    <source>
        <dbReference type="ARBA" id="ARBA00004123"/>
    </source>
</evidence>